<evidence type="ECO:0000313" key="1">
    <source>
        <dbReference type="EMBL" id="EPR86620.1"/>
    </source>
</evidence>
<organism evidence="1 2">
    <name type="scientific">Acinetobacter junii CIP 107470 = MTCC 11364</name>
    <dbReference type="NCBI Taxonomy" id="1217666"/>
    <lineage>
        <taxon>Bacteria</taxon>
        <taxon>Pseudomonadati</taxon>
        <taxon>Pseudomonadota</taxon>
        <taxon>Gammaproteobacteria</taxon>
        <taxon>Moraxellales</taxon>
        <taxon>Moraxellaceae</taxon>
        <taxon>Acinetobacter</taxon>
    </lineage>
</organism>
<gene>
    <name evidence="1" type="ORF">L292_2348</name>
</gene>
<name>S7WU00_ACIJU</name>
<evidence type="ECO:0000313" key="2">
    <source>
        <dbReference type="Proteomes" id="UP000018420"/>
    </source>
</evidence>
<proteinExistence type="predicted"/>
<dbReference type="Proteomes" id="UP000018420">
    <property type="component" value="Unassembled WGS sequence"/>
</dbReference>
<dbReference type="PATRIC" id="fig|1330047.3.peg.968"/>
<reference evidence="1 2" key="1">
    <citation type="submission" date="2013-05" db="EMBL/GenBank/DDBJ databases">
        <title>Genome assembly of Acinetobacter junii MTCC 11364.</title>
        <authorList>
            <person name="Khatri I."/>
            <person name="Singh N.K."/>
            <person name="Subramanian S."/>
            <person name="Mayilraj S."/>
        </authorList>
    </citation>
    <scope>NUCLEOTIDE SEQUENCE [LARGE SCALE GENOMIC DNA]</scope>
    <source>
        <strain evidence="1 2">MTCC 11364</strain>
    </source>
</reference>
<comment type="caution">
    <text evidence="1">The sequence shown here is derived from an EMBL/GenBank/DDBJ whole genome shotgun (WGS) entry which is preliminary data.</text>
</comment>
<dbReference type="RefSeq" id="WP_004918688.1">
    <property type="nucleotide sequence ID" value="NZ_ASYZ01000046.1"/>
</dbReference>
<accession>S7WU00</accession>
<protein>
    <submittedName>
        <fullName evidence="1">Uncharacterized protein</fullName>
    </submittedName>
</protein>
<dbReference type="EMBL" id="ASYZ01000046">
    <property type="protein sequence ID" value="EPR86620.1"/>
    <property type="molecule type" value="Genomic_DNA"/>
</dbReference>
<dbReference type="AlphaFoldDB" id="S7WU00"/>
<sequence>MKSNGEKTEFQILQELFEDQRAGARDQNHPIHDLIKASLKAQQERLDKNKNPQSKD</sequence>